<dbReference type="EMBL" id="MVGR01000003">
    <property type="protein sequence ID" value="OPF18641.1"/>
    <property type="molecule type" value="Genomic_DNA"/>
</dbReference>
<evidence type="ECO:0000313" key="2">
    <source>
        <dbReference type="Proteomes" id="UP000189835"/>
    </source>
</evidence>
<dbReference type="RefSeq" id="WP_079205850.1">
    <property type="nucleotide sequence ID" value="NZ_MVGR01000003.1"/>
</dbReference>
<dbReference type="Proteomes" id="UP000189835">
    <property type="component" value="Unassembled WGS sequence"/>
</dbReference>
<gene>
    <name evidence="1" type="ORF">B1L04_03940</name>
</gene>
<comment type="caution">
    <text evidence="1">The sequence shown here is derived from an EMBL/GenBank/DDBJ whole genome shotgun (WGS) entry which is preliminary data.</text>
</comment>
<sequence>MLNFNIEDYLTDTKLIRMSIYYAMYSRLNDDHFCNFFELSINCKNQNKINPLVEYIKNIYSLKQPYISDESFAYAFPKEDFFIRRCVYLPFKEYAIRYHLINVLSLAVENSFIKTSYANRTRRSLSGFIHLFKPYDRQYKEFIQWGENLIKEFKKEQRESQHLKNR</sequence>
<reference evidence="1 2" key="1">
    <citation type="submission" date="2017-02" db="EMBL/GenBank/DDBJ databases">
        <title>Genome sequence of Microcystis aeruginosa KW.</title>
        <authorList>
            <person name="Oh H.-M."/>
            <person name="Ahn C.-Y."/>
            <person name="Jeong H."/>
            <person name="Srivastava A."/>
            <person name="Lee H.-G."/>
            <person name="Kang S.-R."/>
        </authorList>
    </citation>
    <scope>NUCLEOTIDE SEQUENCE [LARGE SCALE GENOMIC DNA]</scope>
    <source>
        <strain evidence="1 2">KW</strain>
    </source>
</reference>
<name>A0A1V4BVX9_MICAE</name>
<accession>A0A1V4BVX9</accession>
<dbReference type="AlphaFoldDB" id="A0A1V4BVX9"/>
<proteinExistence type="predicted"/>
<protein>
    <submittedName>
        <fullName evidence="1">Uncharacterized protein</fullName>
    </submittedName>
</protein>
<evidence type="ECO:0000313" key="1">
    <source>
        <dbReference type="EMBL" id="OPF18641.1"/>
    </source>
</evidence>
<organism evidence="1 2">
    <name type="scientific">Microcystis aeruginosa KW</name>
    <dbReference type="NCBI Taxonomy" id="1960155"/>
    <lineage>
        <taxon>Bacteria</taxon>
        <taxon>Bacillati</taxon>
        <taxon>Cyanobacteriota</taxon>
        <taxon>Cyanophyceae</taxon>
        <taxon>Oscillatoriophycideae</taxon>
        <taxon>Chroococcales</taxon>
        <taxon>Microcystaceae</taxon>
        <taxon>Microcystis</taxon>
    </lineage>
</organism>